<organism evidence="1 2">
    <name type="scientific">Streptomyces phage JXY1</name>
    <dbReference type="NCBI Taxonomy" id="2708562"/>
    <lineage>
        <taxon>Viruses</taxon>
        <taxon>Duplodnaviria</taxon>
        <taxon>Heunggongvirae</taxon>
        <taxon>Uroviricota</taxon>
        <taxon>Caudoviricetes</taxon>
        <taxon>Beephvirinae</taxon>
        <taxon>Manuelvirus</taxon>
        <taxon>Manuelvirus JXY1</taxon>
    </lineage>
</organism>
<accession>A0A6C0RSF3</accession>
<sequence length="166" mass="18454">MPAWGKPDISGWLLQRLLQNWDSSCLDVRFVPLDLCRLLQLRGTDLVKTDTRSHERPACSDEHAHVRGVGTGAREGSGGMGRYADGLSHLPTFMLICTQIHTYPHQIGHLGPYVRTRGRICTQRDMPGLPRLLLGVSWMSWFALVCIPPGGIPRCPRMSDLRPGGC</sequence>
<proteinExistence type="predicted"/>
<dbReference type="GeneID" id="55627558"/>
<name>A0A6C0RSF3_9CAUD</name>
<evidence type="ECO:0000313" key="1">
    <source>
        <dbReference type="EMBL" id="QIA28821.1"/>
    </source>
</evidence>
<dbReference type="EMBL" id="MN994275">
    <property type="protein sequence ID" value="QIA28821.1"/>
    <property type="molecule type" value="Genomic_DNA"/>
</dbReference>
<evidence type="ECO:0000313" key="2">
    <source>
        <dbReference type="Proteomes" id="UP000474732"/>
    </source>
</evidence>
<reference evidence="1 2" key="1">
    <citation type="submission" date="2020-01" db="EMBL/GenBank/DDBJ databases">
        <authorList>
            <person name="Xiong X."/>
        </authorList>
    </citation>
    <scope>NUCLEOTIDE SEQUENCE [LARGE SCALE GENOMIC DNA]</scope>
</reference>
<keyword evidence="2" id="KW-1185">Reference proteome</keyword>
<dbReference type="RefSeq" id="YP_009856774.1">
    <property type="nucleotide sequence ID" value="NC_048854.1"/>
</dbReference>
<protein>
    <submittedName>
        <fullName evidence="1">Uncharacterized protein</fullName>
    </submittedName>
</protein>
<dbReference type="KEGG" id="vg:55627558"/>
<dbReference type="Proteomes" id="UP000474732">
    <property type="component" value="Segment"/>
</dbReference>